<dbReference type="Pfam" id="PF00150">
    <property type="entry name" value="Cellulase"/>
    <property type="match status" value="1"/>
</dbReference>
<dbReference type="InterPro" id="IPR017853">
    <property type="entry name" value="GH"/>
</dbReference>
<keyword evidence="3" id="KW-0136">Cellulose degradation</keyword>
<evidence type="ECO:0000256" key="5">
    <source>
        <dbReference type="ARBA" id="ARBA00023295"/>
    </source>
</evidence>
<dbReference type="PANTHER" id="PTHR31297:SF41">
    <property type="entry name" value="ENDOGLUCANASE, PUTATIVE (AFU_ORTHOLOGUE AFUA_5G01830)-RELATED"/>
    <property type="match status" value="1"/>
</dbReference>
<dbReference type="GO" id="GO:0008422">
    <property type="term" value="F:beta-glucosidase activity"/>
    <property type="evidence" value="ECO:0007669"/>
    <property type="project" value="TreeGrafter"/>
</dbReference>
<keyword evidence="8" id="KW-0732">Signal</keyword>
<dbReference type="GO" id="GO:0030245">
    <property type="term" value="P:cellulose catabolic process"/>
    <property type="evidence" value="ECO:0007669"/>
    <property type="project" value="UniProtKB-KW"/>
</dbReference>
<keyword evidence="5 7" id="KW-0326">Glycosidase</keyword>
<comment type="similarity">
    <text evidence="1 7">Belongs to the glycosyl hydrolase 5 (cellulase A) family.</text>
</comment>
<evidence type="ECO:0000256" key="3">
    <source>
        <dbReference type="ARBA" id="ARBA00023001"/>
    </source>
</evidence>
<dbReference type="InterPro" id="IPR050386">
    <property type="entry name" value="Glycosyl_hydrolase_5"/>
</dbReference>
<evidence type="ECO:0000313" key="10">
    <source>
        <dbReference type="EMBL" id="GGG02238.1"/>
    </source>
</evidence>
<evidence type="ECO:0000256" key="4">
    <source>
        <dbReference type="ARBA" id="ARBA00023277"/>
    </source>
</evidence>
<sequence length="417" mass="48564">MVNNRKQWVTGLQMMVAVAISAMSIQSSFANVVANNAMTDSFWQTQKKGANFFRQHPASLKDWQDAKQVGIEFFRIPLDAYLGYPVKLDNITQLTAFEIKSFDQNLKDAKITGIPIILSFLSLPFSVWKQQHGNHDDLRLWQDKKHWQAAGDFWAAVAKRYKANPNIVAYNILNEPHPEVLKLKNSNSAIFNVDFTSYYKKVVGTSEDLNAFYEYMVKRIRHVDPDTPIIVDAGWYAEPPAADYLKPIDAKNILYAFHMYEPYIYTTRKINNGKYVYPGKIATGNDQFSDWNKATLEKFLQPIVNFQERYHISSQQIILEEFGVDRMTKGATQYLKDIVNIANKNNWHWAFYNYRGDEWTGMNYELSVKPMKWQFWKDEEKTNLFPNLTYGKANKYYVYDKNNPLWHAVIGTMKHGS</sequence>
<dbReference type="PROSITE" id="PS00659">
    <property type="entry name" value="GLYCOSYL_HYDROL_F5"/>
    <property type="match status" value="1"/>
</dbReference>
<dbReference type="GO" id="GO:0005576">
    <property type="term" value="C:extracellular region"/>
    <property type="evidence" value="ECO:0007669"/>
    <property type="project" value="TreeGrafter"/>
</dbReference>
<dbReference type="InterPro" id="IPR018087">
    <property type="entry name" value="Glyco_hydro_5_CS"/>
</dbReference>
<dbReference type="PANTHER" id="PTHR31297">
    <property type="entry name" value="GLUCAN ENDO-1,6-BETA-GLUCOSIDASE B"/>
    <property type="match status" value="1"/>
</dbReference>
<evidence type="ECO:0000259" key="9">
    <source>
        <dbReference type="Pfam" id="PF00150"/>
    </source>
</evidence>
<evidence type="ECO:0000256" key="1">
    <source>
        <dbReference type="ARBA" id="ARBA00005641"/>
    </source>
</evidence>
<dbReference type="AlphaFoldDB" id="A0A8J2Z5P2"/>
<dbReference type="SUPFAM" id="SSF51445">
    <property type="entry name" value="(Trans)glycosidases"/>
    <property type="match status" value="1"/>
</dbReference>
<accession>A0A8J2Z5P2</accession>
<keyword evidence="6" id="KW-0624">Polysaccharide degradation</keyword>
<evidence type="ECO:0000256" key="2">
    <source>
        <dbReference type="ARBA" id="ARBA00022801"/>
    </source>
</evidence>
<feature type="chain" id="PRO_5035272440" evidence="8">
    <location>
        <begin position="31"/>
        <end position="417"/>
    </location>
</feature>
<protein>
    <submittedName>
        <fullName evidence="10">Glycosyl hydrolase</fullName>
    </submittedName>
</protein>
<dbReference type="Proteomes" id="UP000636949">
    <property type="component" value="Unassembled WGS sequence"/>
</dbReference>
<reference evidence="10" key="1">
    <citation type="journal article" date="2014" name="Int. J. Syst. Evol. Microbiol.">
        <title>Complete genome sequence of Corynebacterium casei LMG S-19264T (=DSM 44701T), isolated from a smear-ripened cheese.</title>
        <authorList>
            <consortium name="US DOE Joint Genome Institute (JGI-PGF)"/>
            <person name="Walter F."/>
            <person name="Albersmeier A."/>
            <person name="Kalinowski J."/>
            <person name="Ruckert C."/>
        </authorList>
    </citation>
    <scope>NUCLEOTIDE SEQUENCE</scope>
    <source>
        <strain evidence="10">CGMCC 1.15758</strain>
    </source>
</reference>
<evidence type="ECO:0000313" key="11">
    <source>
        <dbReference type="Proteomes" id="UP000636949"/>
    </source>
</evidence>
<gene>
    <name evidence="10" type="ORF">GCM10010995_19570</name>
</gene>
<name>A0A8J2Z5P2_9GAMM</name>
<proteinExistence type="inferred from homology"/>
<keyword evidence="11" id="KW-1185">Reference proteome</keyword>
<comment type="caution">
    <text evidence="10">The sequence shown here is derived from an EMBL/GenBank/DDBJ whole genome shotgun (WGS) entry which is preliminary data.</text>
</comment>
<dbReference type="InterPro" id="IPR001547">
    <property type="entry name" value="Glyco_hydro_5"/>
</dbReference>
<keyword evidence="2 7" id="KW-0378">Hydrolase</keyword>
<dbReference type="Gene3D" id="3.20.20.80">
    <property type="entry name" value="Glycosidases"/>
    <property type="match status" value="1"/>
</dbReference>
<keyword evidence="4" id="KW-0119">Carbohydrate metabolism</keyword>
<evidence type="ECO:0000256" key="6">
    <source>
        <dbReference type="ARBA" id="ARBA00023326"/>
    </source>
</evidence>
<organism evidence="10 11">
    <name type="scientific">Cysteiniphilum litorale</name>
    <dbReference type="NCBI Taxonomy" id="2056700"/>
    <lineage>
        <taxon>Bacteria</taxon>
        <taxon>Pseudomonadati</taxon>
        <taxon>Pseudomonadota</taxon>
        <taxon>Gammaproteobacteria</taxon>
        <taxon>Thiotrichales</taxon>
        <taxon>Fastidiosibacteraceae</taxon>
        <taxon>Cysteiniphilum</taxon>
    </lineage>
</organism>
<feature type="signal peptide" evidence="8">
    <location>
        <begin position="1"/>
        <end position="30"/>
    </location>
</feature>
<feature type="domain" description="Glycoside hydrolase family 5" evidence="9">
    <location>
        <begin position="64"/>
        <end position="355"/>
    </location>
</feature>
<reference evidence="10" key="2">
    <citation type="submission" date="2020-09" db="EMBL/GenBank/DDBJ databases">
        <authorList>
            <person name="Sun Q."/>
            <person name="Zhou Y."/>
        </authorList>
    </citation>
    <scope>NUCLEOTIDE SEQUENCE</scope>
    <source>
        <strain evidence="10">CGMCC 1.15758</strain>
    </source>
</reference>
<evidence type="ECO:0000256" key="7">
    <source>
        <dbReference type="RuleBase" id="RU361153"/>
    </source>
</evidence>
<dbReference type="EMBL" id="BMJS01000024">
    <property type="protein sequence ID" value="GGG02238.1"/>
    <property type="molecule type" value="Genomic_DNA"/>
</dbReference>
<dbReference type="GO" id="GO:0009986">
    <property type="term" value="C:cell surface"/>
    <property type="evidence" value="ECO:0007669"/>
    <property type="project" value="TreeGrafter"/>
</dbReference>
<evidence type="ECO:0000256" key="8">
    <source>
        <dbReference type="SAM" id="SignalP"/>
    </source>
</evidence>